<dbReference type="Proteomes" id="UP000559404">
    <property type="component" value="Unassembled WGS sequence"/>
</dbReference>
<gene>
    <name evidence="2" type="ORF">H1W37_17790</name>
</gene>
<name>A0A838Y2V3_9HYPH</name>
<dbReference type="InterPro" id="IPR000835">
    <property type="entry name" value="HTH_MarR-typ"/>
</dbReference>
<dbReference type="PANTHER" id="PTHR33164:SF89">
    <property type="entry name" value="MARR FAMILY REGULATORY PROTEIN"/>
    <property type="match status" value="1"/>
</dbReference>
<dbReference type="SMART" id="SM00347">
    <property type="entry name" value="HTH_MARR"/>
    <property type="match status" value="1"/>
</dbReference>
<evidence type="ECO:0000313" key="3">
    <source>
        <dbReference type="Proteomes" id="UP000559404"/>
    </source>
</evidence>
<protein>
    <submittedName>
        <fullName evidence="2">MarR family transcriptional regulator</fullName>
    </submittedName>
</protein>
<dbReference type="InterPro" id="IPR039422">
    <property type="entry name" value="MarR/SlyA-like"/>
</dbReference>
<reference evidence="2 3" key="2">
    <citation type="submission" date="2020-08" db="EMBL/GenBank/DDBJ databases">
        <title>Stappia taiwanensis sp. nov., isolated from a coastal thermal spring.</title>
        <authorList>
            <person name="Kampfer P."/>
        </authorList>
    </citation>
    <scope>NUCLEOTIDE SEQUENCE [LARGE SCALE GENOMIC DNA]</scope>
    <source>
        <strain evidence="2 3">DSM 23284</strain>
    </source>
</reference>
<dbReference type="SUPFAM" id="SSF46785">
    <property type="entry name" value="Winged helix' DNA-binding domain"/>
    <property type="match status" value="1"/>
</dbReference>
<dbReference type="GO" id="GO:0003700">
    <property type="term" value="F:DNA-binding transcription factor activity"/>
    <property type="evidence" value="ECO:0007669"/>
    <property type="project" value="InterPro"/>
</dbReference>
<dbReference type="PANTHER" id="PTHR33164">
    <property type="entry name" value="TRANSCRIPTIONAL REGULATOR, MARR FAMILY"/>
    <property type="match status" value="1"/>
</dbReference>
<accession>A0A838Y2V3</accession>
<dbReference type="Gene3D" id="1.10.10.10">
    <property type="entry name" value="Winged helix-like DNA-binding domain superfamily/Winged helix DNA-binding domain"/>
    <property type="match status" value="1"/>
</dbReference>
<dbReference type="Pfam" id="PF01047">
    <property type="entry name" value="MarR"/>
    <property type="match status" value="1"/>
</dbReference>
<proteinExistence type="predicted"/>
<feature type="domain" description="HTH marR-type" evidence="1">
    <location>
        <begin position="12"/>
        <end position="144"/>
    </location>
</feature>
<dbReference type="EMBL" id="JACEON010000020">
    <property type="protein sequence ID" value="MBA4613514.1"/>
    <property type="molecule type" value="Genomic_DNA"/>
</dbReference>
<organism evidence="2 3">
    <name type="scientific">Stappia taiwanensis</name>
    <dbReference type="NCBI Taxonomy" id="992267"/>
    <lineage>
        <taxon>Bacteria</taxon>
        <taxon>Pseudomonadati</taxon>
        <taxon>Pseudomonadota</taxon>
        <taxon>Alphaproteobacteria</taxon>
        <taxon>Hyphomicrobiales</taxon>
        <taxon>Stappiaceae</taxon>
        <taxon>Stappia</taxon>
    </lineage>
</organism>
<dbReference type="InterPro" id="IPR036390">
    <property type="entry name" value="WH_DNA-bd_sf"/>
</dbReference>
<dbReference type="GO" id="GO:0006950">
    <property type="term" value="P:response to stress"/>
    <property type="evidence" value="ECO:0007669"/>
    <property type="project" value="TreeGrafter"/>
</dbReference>
<keyword evidence="3" id="KW-1185">Reference proteome</keyword>
<reference evidence="2 3" key="1">
    <citation type="submission" date="2020-07" db="EMBL/GenBank/DDBJ databases">
        <authorList>
            <person name="Li M."/>
        </authorList>
    </citation>
    <scope>NUCLEOTIDE SEQUENCE [LARGE SCALE GENOMIC DNA]</scope>
    <source>
        <strain evidence="2 3">DSM 23284</strain>
    </source>
</reference>
<comment type="caution">
    <text evidence="2">The sequence shown here is derived from an EMBL/GenBank/DDBJ whole genome shotgun (WGS) entry which is preliminary data.</text>
</comment>
<dbReference type="RefSeq" id="WP_181761713.1">
    <property type="nucleotide sequence ID" value="NZ_BMCR01000004.1"/>
</dbReference>
<dbReference type="InterPro" id="IPR036388">
    <property type="entry name" value="WH-like_DNA-bd_sf"/>
</dbReference>
<dbReference type="AlphaFoldDB" id="A0A838Y2V3"/>
<sequence length="161" mass="17714">MSRQNETAPADPVTVVRSIRRIVRAMDVRSKRVARETGLTIPQIVVLQAVRDFEAATTAAISRHANISAATTVTILEKLEARGIVERHRSTVDRRIVHSRLTERGRALLAEAPPLFHEAFFARFGELPPEEQATIVRAFCTVADILDPDKVPVGTEAGISV</sequence>
<dbReference type="PROSITE" id="PS50995">
    <property type="entry name" value="HTH_MARR_2"/>
    <property type="match status" value="1"/>
</dbReference>
<evidence type="ECO:0000259" key="1">
    <source>
        <dbReference type="PROSITE" id="PS50995"/>
    </source>
</evidence>
<evidence type="ECO:0000313" key="2">
    <source>
        <dbReference type="EMBL" id="MBA4613514.1"/>
    </source>
</evidence>